<evidence type="ECO:0000313" key="1">
    <source>
        <dbReference type="EMBL" id="KAJ8674940.1"/>
    </source>
</evidence>
<sequence>MHELHKLLCPYEFKNQKFYKSENFPFFTIVGKCSDTGCQNFIRGECSREFHLEGRTLTINIETFDIRGVVGHKERTRIAGPRRIELGKKMKYATATCHRNEIANELLEYSDVEPGFMETSLTARKIRQEAIDRALKLYGPRANFESLIFLKNNGFPEIRFVSQSPFFVIFYTDEQLEFLIELYKRGLLKVSIDASGGFARILEIFGFKTGHLFFYVMVGRYSGKIIPSWQMLSEAHDANTIKFALKQPYSVRAKLPKPEEVVCDGSLALLNGTSLAYNGRSYRTHLDKCYKYLIAIPSRTLPTSILALENLPALKRHLTLEKLPPVRSPHALKNLPTLQNLEPLRSLLALENLCLWI</sequence>
<evidence type="ECO:0000313" key="2">
    <source>
        <dbReference type="Proteomes" id="UP001239111"/>
    </source>
</evidence>
<reference evidence="1" key="1">
    <citation type="submission" date="2023-04" db="EMBL/GenBank/DDBJ databases">
        <title>A chromosome-level genome assembly of the parasitoid wasp Eretmocerus hayati.</title>
        <authorList>
            <person name="Zhong Y."/>
            <person name="Liu S."/>
            <person name="Liu Y."/>
        </authorList>
    </citation>
    <scope>NUCLEOTIDE SEQUENCE</scope>
    <source>
        <strain evidence="1">ZJU_SS_LIU_2023</strain>
    </source>
</reference>
<comment type="caution">
    <text evidence="1">The sequence shown here is derived from an EMBL/GenBank/DDBJ whole genome shotgun (WGS) entry which is preliminary data.</text>
</comment>
<keyword evidence="2" id="KW-1185">Reference proteome</keyword>
<accession>A0ACC2NZH6</accession>
<proteinExistence type="predicted"/>
<organism evidence="1 2">
    <name type="scientific">Eretmocerus hayati</name>
    <dbReference type="NCBI Taxonomy" id="131215"/>
    <lineage>
        <taxon>Eukaryota</taxon>
        <taxon>Metazoa</taxon>
        <taxon>Ecdysozoa</taxon>
        <taxon>Arthropoda</taxon>
        <taxon>Hexapoda</taxon>
        <taxon>Insecta</taxon>
        <taxon>Pterygota</taxon>
        <taxon>Neoptera</taxon>
        <taxon>Endopterygota</taxon>
        <taxon>Hymenoptera</taxon>
        <taxon>Apocrita</taxon>
        <taxon>Proctotrupomorpha</taxon>
        <taxon>Chalcidoidea</taxon>
        <taxon>Aphelinidae</taxon>
        <taxon>Aphelininae</taxon>
        <taxon>Eretmocerus</taxon>
    </lineage>
</organism>
<name>A0ACC2NZH6_9HYME</name>
<dbReference type="Proteomes" id="UP001239111">
    <property type="component" value="Chromosome 2"/>
</dbReference>
<dbReference type="EMBL" id="CM056742">
    <property type="protein sequence ID" value="KAJ8674940.1"/>
    <property type="molecule type" value="Genomic_DNA"/>
</dbReference>
<protein>
    <submittedName>
        <fullName evidence="1">Uncharacterized protein</fullName>
    </submittedName>
</protein>
<gene>
    <name evidence="1" type="ORF">QAD02_010726</name>
</gene>